<protein>
    <submittedName>
        <fullName evidence="1">Uncharacterized protein</fullName>
    </submittedName>
</protein>
<accession>A0A483CS18</accession>
<sequence length="105" mass="11574">MLHAGKISREHIIKLEKCVTGTQNTLEKCVPGTHNEHIPKVSAATIFFSTPDFIRVSGIPKESGTKILKELADNGIVDILQQGKGRKPNIYAFYRLMAISEGGRL</sequence>
<organism evidence="1 2">
    <name type="scientific">Methanofollis fontis</name>
    <dbReference type="NCBI Taxonomy" id="2052832"/>
    <lineage>
        <taxon>Archaea</taxon>
        <taxon>Methanobacteriati</taxon>
        <taxon>Methanobacteriota</taxon>
        <taxon>Stenosarchaea group</taxon>
        <taxon>Methanomicrobia</taxon>
        <taxon>Methanomicrobiales</taxon>
        <taxon>Methanomicrobiaceae</taxon>
        <taxon>Methanofollis</taxon>
    </lineage>
</organism>
<comment type="caution">
    <text evidence="1">The sequence shown here is derived from an EMBL/GenBank/DDBJ whole genome shotgun (WGS) entry which is preliminary data.</text>
</comment>
<proteinExistence type="predicted"/>
<dbReference type="AlphaFoldDB" id="A0A483CS18"/>
<evidence type="ECO:0000313" key="2">
    <source>
        <dbReference type="Proteomes" id="UP000292580"/>
    </source>
</evidence>
<gene>
    <name evidence="1" type="ORF">CUJ86_08475</name>
</gene>
<reference evidence="1 2" key="1">
    <citation type="submission" date="2017-11" db="EMBL/GenBank/DDBJ databases">
        <title>Isolation and Characterization of Methanofollis Species from Methane Seep Offshore SW Taiwan.</title>
        <authorList>
            <person name="Teng N.-H."/>
            <person name="Lai M.-C."/>
            <person name="Chen S.-C."/>
        </authorList>
    </citation>
    <scope>NUCLEOTIDE SEQUENCE [LARGE SCALE GENOMIC DNA]</scope>
    <source>
        <strain evidence="1 2">FWC-SCC2</strain>
    </source>
</reference>
<dbReference type="EMBL" id="PGCL01000003">
    <property type="protein sequence ID" value="TAJ44061.1"/>
    <property type="molecule type" value="Genomic_DNA"/>
</dbReference>
<keyword evidence="2" id="KW-1185">Reference proteome</keyword>
<dbReference type="Proteomes" id="UP000292580">
    <property type="component" value="Unassembled WGS sequence"/>
</dbReference>
<name>A0A483CS18_9EURY</name>
<evidence type="ECO:0000313" key="1">
    <source>
        <dbReference type="EMBL" id="TAJ44061.1"/>
    </source>
</evidence>